<reference evidence="2" key="1">
    <citation type="submission" date="2018-01" db="EMBL/GenBank/DDBJ databases">
        <title>An insight into the sialome of Amazonian anophelines.</title>
        <authorList>
            <person name="Ribeiro J.M."/>
            <person name="Scarpassa V."/>
            <person name="Calvo E."/>
        </authorList>
    </citation>
    <scope>NUCLEOTIDE SEQUENCE</scope>
</reference>
<protein>
    <submittedName>
        <fullName evidence="2">Putative secreted protein</fullName>
    </submittedName>
</protein>
<organism evidence="2">
    <name type="scientific">Anopheles darlingi</name>
    <name type="common">Mosquito</name>
    <dbReference type="NCBI Taxonomy" id="43151"/>
    <lineage>
        <taxon>Eukaryota</taxon>
        <taxon>Metazoa</taxon>
        <taxon>Ecdysozoa</taxon>
        <taxon>Arthropoda</taxon>
        <taxon>Hexapoda</taxon>
        <taxon>Insecta</taxon>
        <taxon>Pterygota</taxon>
        <taxon>Neoptera</taxon>
        <taxon>Endopterygota</taxon>
        <taxon>Diptera</taxon>
        <taxon>Nematocera</taxon>
        <taxon>Culicoidea</taxon>
        <taxon>Culicidae</taxon>
        <taxon>Anophelinae</taxon>
        <taxon>Anopheles</taxon>
    </lineage>
</organism>
<sequence length="80" mass="8599">MLHPVAAVAAVVAEGRQASMVVVVEWRSLVAPGVLHSGDPSSTDPRAGDSWRTMVSGRLPGCSSHRPRAGTWHRRRTSRS</sequence>
<proteinExistence type="predicted"/>
<accession>A0A2M4D6U3</accession>
<dbReference type="AlphaFoldDB" id="A0A2M4D6U3"/>
<feature type="region of interest" description="Disordered" evidence="1">
    <location>
        <begin position="33"/>
        <end position="80"/>
    </location>
</feature>
<dbReference type="EMBL" id="GGFL01009105">
    <property type="protein sequence ID" value="MBW73283.1"/>
    <property type="molecule type" value="Transcribed_RNA"/>
</dbReference>
<feature type="compositionally biased region" description="Basic residues" evidence="1">
    <location>
        <begin position="65"/>
        <end position="80"/>
    </location>
</feature>
<evidence type="ECO:0000256" key="1">
    <source>
        <dbReference type="SAM" id="MobiDB-lite"/>
    </source>
</evidence>
<evidence type="ECO:0000313" key="2">
    <source>
        <dbReference type="EMBL" id="MBW73283.1"/>
    </source>
</evidence>
<name>A0A2M4D6U3_ANODA</name>